<comment type="caution">
    <text evidence="1">The sequence shown here is derived from an EMBL/GenBank/DDBJ whole genome shotgun (WGS) entry which is preliminary data.</text>
</comment>
<evidence type="ECO:0000313" key="2">
    <source>
        <dbReference type="Proteomes" id="UP000643610"/>
    </source>
</evidence>
<dbReference type="EMBL" id="JACOFU010000001">
    <property type="protein sequence ID" value="MBC3830169.1"/>
    <property type="molecule type" value="Genomic_DNA"/>
</dbReference>
<dbReference type="Proteomes" id="UP000643610">
    <property type="component" value="Unassembled WGS sequence"/>
</dbReference>
<accession>A0ABR6XME2</accession>
<name>A0ABR6XME2_9BURK</name>
<keyword evidence="2" id="KW-1185">Reference proteome</keyword>
<gene>
    <name evidence="1" type="ORF">H8K33_01455</name>
</gene>
<protein>
    <submittedName>
        <fullName evidence="1">Uncharacterized protein</fullName>
    </submittedName>
</protein>
<reference evidence="1 2" key="1">
    <citation type="submission" date="2020-08" db="EMBL/GenBank/DDBJ databases">
        <title>Novel species isolated from subtropical streams in China.</title>
        <authorList>
            <person name="Lu H."/>
        </authorList>
    </citation>
    <scope>NUCLEOTIDE SEQUENCE [LARGE SCALE GENOMIC DNA]</scope>
    <source>
        <strain evidence="1 2">KCTC 52442</strain>
    </source>
</reference>
<proteinExistence type="predicted"/>
<organism evidence="1 2">
    <name type="scientific">Undibacterium amnicola</name>
    <dbReference type="NCBI Taxonomy" id="1834038"/>
    <lineage>
        <taxon>Bacteria</taxon>
        <taxon>Pseudomonadati</taxon>
        <taxon>Pseudomonadota</taxon>
        <taxon>Betaproteobacteria</taxon>
        <taxon>Burkholderiales</taxon>
        <taxon>Oxalobacteraceae</taxon>
        <taxon>Undibacterium</taxon>
    </lineage>
</organism>
<evidence type="ECO:0000313" key="1">
    <source>
        <dbReference type="EMBL" id="MBC3830169.1"/>
    </source>
</evidence>
<sequence length="68" mass="7770">MKLASLRQQGFLYPFSVLHNWQCQKWVKVKNNGNVKSNCKIKTISINRNGDQLNSKNRDVIPAQAGIQ</sequence>